<reference evidence="2 3" key="1">
    <citation type="submission" date="2011-02" db="EMBL/GenBank/DDBJ databases">
        <title>The Genome Sequence of Sphaeroforma arctica JP610.</title>
        <authorList>
            <consortium name="The Broad Institute Genome Sequencing Platform"/>
            <person name="Russ C."/>
            <person name="Cuomo C."/>
            <person name="Young S.K."/>
            <person name="Zeng Q."/>
            <person name="Gargeya S."/>
            <person name="Alvarado L."/>
            <person name="Berlin A."/>
            <person name="Chapman S.B."/>
            <person name="Chen Z."/>
            <person name="Freedman E."/>
            <person name="Gellesch M."/>
            <person name="Goldberg J."/>
            <person name="Griggs A."/>
            <person name="Gujja S."/>
            <person name="Heilman E."/>
            <person name="Heiman D."/>
            <person name="Howarth C."/>
            <person name="Mehta T."/>
            <person name="Neiman D."/>
            <person name="Pearson M."/>
            <person name="Roberts A."/>
            <person name="Saif S."/>
            <person name="Shea T."/>
            <person name="Shenoy N."/>
            <person name="Sisk P."/>
            <person name="Stolte C."/>
            <person name="Sykes S."/>
            <person name="White J."/>
            <person name="Yandava C."/>
            <person name="Burger G."/>
            <person name="Gray M.W."/>
            <person name="Holland P.W.H."/>
            <person name="King N."/>
            <person name="Lang F.B.F."/>
            <person name="Roger A.J."/>
            <person name="Ruiz-Trillo I."/>
            <person name="Haas B."/>
            <person name="Nusbaum C."/>
            <person name="Birren B."/>
        </authorList>
    </citation>
    <scope>NUCLEOTIDE SEQUENCE [LARGE SCALE GENOMIC DNA]</scope>
    <source>
        <strain evidence="2 3">JP610</strain>
    </source>
</reference>
<proteinExistence type="predicted"/>
<dbReference type="Proteomes" id="UP000054560">
    <property type="component" value="Unassembled WGS sequence"/>
</dbReference>
<feature type="compositionally biased region" description="Basic and acidic residues" evidence="1">
    <location>
        <begin position="30"/>
        <end position="41"/>
    </location>
</feature>
<sequence length="160" mass="17603">MVAIYEMNGLSSVLDWAPGSPTISSPLDNRFSDFADQREPGLSDGFTRRQRHQAHIQHSQRQHDTNHHQDSSDQTRRDQSDIDRTRNDEPRKRSRSPKPSDTTPLSVTQAPVSATSATSALAYKPVVKKKSHTVKDCPNARKAPVAAPATAPEKSGKPGL</sequence>
<organism evidence="2 3">
    <name type="scientific">Sphaeroforma arctica JP610</name>
    <dbReference type="NCBI Taxonomy" id="667725"/>
    <lineage>
        <taxon>Eukaryota</taxon>
        <taxon>Ichthyosporea</taxon>
        <taxon>Ichthyophonida</taxon>
        <taxon>Sphaeroforma</taxon>
    </lineage>
</organism>
<evidence type="ECO:0000256" key="1">
    <source>
        <dbReference type="SAM" id="MobiDB-lite"/>
    </source>
</evidence>
<protein>
    <submittedName>
        <fullName evidence="2">Uncharacterized protein</fullName>
    </submittedName>
</protein>
<feature type="compositionally biased region" description="Basic residues" evidence="1">
    <location>
        <begin position="48"/>
        <end position="60"/>
    </location>
</feature>
<keyword evidence="3" id="KW-1185">Reference proteome</keyword>
<feature type="region of interest" description="Disordered" evidence="1">
    <location>
        <begin position="27"/>
        <end position="160"/>
    </location>
</feature>
<dbReference type="AlphaFoldDB" id="A0A0L0FVF7"/>
<dbReference type="RefSeq" id="XP_014154737.1">
    <property type="nucleotide sequence ID" value="XM_014299262.1"/>
</dbReference>
<dbReference type="GeneID" id="25907321"/>
<feature type="compositionally biased region" description="Polar residues" evidence="1">
    <location>
        <begin position="97"/>
        <end position="119"/>
    </location>
</feature>
<evidence type="ECO:0000313" key="3">
    <source>
        <dbReference type="Proteomes" id="UP000054560"/>
    </source>
</evidence>
<feature type="compositionally biased region" description="Low complexity" evidence="1">
    <location>
        <begin position="140"/>
        <end position="152"/>
    </location>
</feature>
<dbReference type="EMBL" id="KQ242101">
    <property type="protein sequence ID" value="KNC80835.1"/>
    <property type="molecule type" value="Genomic_DNA"/>
</dbReference>
<gene>
    <name evidence="2" type="ORF">SARC_06817</name>
</gene>
<evidence type="ECO:0000313" key="2">
    <source>
        <dbReference type="EMBL" id="KNC80835.1"/>
    </source>
</evidence>
<accession>A0A0L0FVF7</accession>
<name>A0A0L0FVF7_9EUKA</name>
<feature type="compositionally biased region" description="Basic and acidic residues" evidence="1">
    <location>
        <begin position="61"/>
        <end position="91"/>
    </location>
</feature>